<accession>A0A267GUD7</accession>
<dbReference type="GO" id="GO:0006508">
    <property type="term" value="P:proteolysis"/>
    <property type="evidence" value="ECO:0007669"/>
    <property type="project" value="InterPro"/>
</dbReference>
<dbReference type="GO" id="GO:0004197">
    <property type="term" value="F:cysteine-type endopeptidase activity"/>
    <property type="evidence" value="ECO:0007669"/>
    <property type="project" value="InterPro"/>
</dbReference>
<evidence type="ECO:0000313" key="4">
    <source>
        <dbReference type="Proteomes" id="UP000215902"/>
    </source>
</evidence>
<reference evidence="3 4" key="1">
    <citation type="submission" date="2017-06" db="EMBL/GenBank/DDBJ databases">
        <title>A platform for efficient transgenesis in Macrostomum lignano, a flatworm model organism for stem cell research.</title>
        <authorList>
            <person name="Berezikov E."/>
        </authorList>
    </citation>
    <scope>NUCLEOTIDE SEQUENCE [LARGE SCALE GENOMIC DNA]</scope>
    <source>
        <strain evidence="3">DV1</strain>
        <tissue evidence="3">Whole organism</tissue>
    </source>
</reference>
<name>A0A267GUD7_9PLAT</name>
<sequence length="550" mass="60729">FRVEMDKSNQSNEEDLPLEAAAPIGRTRNSSVSADPEEDNVAPLPDHSEPQGLQRQSDASVPPAEAASISTITLRLLVLSPHRGVVNLNNLPSMQSVRLRAIRIDNLDDYRNAVRNCLDDAYYSGSRWLLHVLLVTADGRPVLGGIVRESDLYDCIPRNRQLDLNSVTIFQLCVSIGKFSPKKATSSLPLIRPQQVQQIQHSAAFSGLEVYRFTAQFSGWDLLNIYLKQAVTSITEQHGVSNMVRLLQAVGFEFLLGTGIPRGLDPQGYRQTQITDLPQLVGEEPAELAHVRAESGQNTLLAVGVFVQSYSSSGSTSNLPDRSGCDADFKNCRKISEMLGCIKNNIYMLHGYNILKSTYSVFIKAILDSCKRHSANASSNIKIYLFISAHGSQDGFVLSDGTVVELPDLVNKLKKIASHVRVFYQACRGTYRHSVDELSTQLEGFSFEDAETAGSSLPSLVPGCSALFASCPGHMAYSRPDTGGWMLQALRRVLDNYPRIRQTNLSSIEDFRQLANMVQRCMQDLLGGKPIECENTQSHGQIQFVLHLPE</sequence>
<dbReference type="InterPro" id="IPR029030">
    <property type="entry name" value="Caspase-like_dom_sf"/>
</dbReference>
<protein>
    <recommendedName>
        <fullName evidence="2">Peptidase C14 caspase domain-containing protein</fullName>
    </recommendedName>
</protein>
<organism evidence="3 4">
    <name type="scientific">Macrostomum lignano</name>
    <dbReference type="NCBI Taxonomy" id="282301"/>
    <lineage>
        <taxon>Eukaryota</taxon>
        <taxon>Metazoa</taxon>
        <taxon>Spiralia</taxon>
        <taxon>Lophotrochozoa</taxon>
        <taxon>Platyhelminthes</taxon>
        <taxon>Rhabditophora</taxon>
        <taxon>Macrostomorpha</taxon>
        <taxon>Macrostomida</taxon>
        <taxon>Macrostomidae</taxon>
        <taxon>Macrostomum</taxon>
    </lineage>
</organism>
<dbReference type="Proteomes" id="UP000215902">
    <property type="component" value="Unassembled WGS sequence"/>
</dbReference>
<proteinExistence type="predicted"/>
<keyword evidence="4" id="KW-1185">Reference proteome</keyword>
<evidence type="ECO:0000259" key="2">
    <source>
        <dbReference type="Pfam" id="PF00656"/>
    </source>
</evidence>
<dbReference type="AlphaFoldDB" id="A0A267GUD7"/>
<feature type="domain" description="Peptidase C14 caspase" evidence="2">
    <location>
        <begin position="318"/>
        <end position="522"/>
    </location>
</feature>
<dbReference type="InterPro" id="IPR011600">
    <property type="entry name" value="Pept_C14_caspase"/>
</dbReference>
<feature type="non-terminal residue" evidence="3">
    <location>
        <position position="1"/>
    </location>
</feature>
<evidence type="ECO:0000256" key="1">
    <source>
        <dbReference type="SAM" id="MobiDB-lite"/>
    </source>
</evidence>
<dbReference type="Pfam" id="PF00656">
    <property type="entry name" value="Peptidase_C14"/>
    <property type="match status" value="1"/>
</dbReference>
<comment type="caution">
    <text evidence="3">The sequence shown here is derived from an EMBL/GenBank/DDBJ whole genome shotgun (WGS) entry which is preliminary data.</text>
</comment>
<dbReference type="Gene3D" id="3.40.50.1460">
    <property type="match status" value="1"/>
</dbReference>
<evidence type="ECO:0000313" key="3">
    <source>
        <dbReference type="EMBL" id="PAA88902.1"/>
    </source>
</evidence>
<feature type="region of interest" description="Disordered" evidence="1">
    <location>
        <begin position="1"/>
        <end position="64"/>
    </location>
</feature>
<dbReference type="SUPFAM" id="SSF52129">
    <property type="entry name" value="Caspase-like"/>
    <property type="match status" value="1"/>
</dbReference>
<gene>
    <name evidence="3" type="ORF">BOX15_Mlig006806g1</name>
</gene>
<dbReference type="EMBL" id="NIVC01000172">
    <property type="protein sequence ID" value="PAA88902.1"/>
    <property type="molecule type" value="Genomic_DNA"/>
</dbReference>